<feature type="compositionally biased region" description="Basic and acidic residues" evidence="2">
    <location>
        <begin position="22"/>
        <end position="39"/>
    </location>
</feature>
<proteinExistence type="inferred from homology"/>
<dbReference type="VEuPathDB" id="PlasmoDB:PY04902"/>
<dbReference type="Pfam" id="PF02598">
    <property type="entry name" value="Methyltrn_RNA_3"/>
    <property type="match status" value="1"/>
</dbReference>
<evidence type="ECO:0000313" key="5">
    <source>
        <dbReference type="Proteomes" id="UP000072874"/>
    </source>
</evidence>
<dbReference type="InterPro" id="IPR029028">
    <property type="entry name" value="Alpha/beta_knot_MTases"/>
</dbReference>
<dbReference type="InterPro" id="IPR029026">
    <property type="entry name" value="tRNA_m1G_MTases_N"/>
</dbReference>
<feature type="compositionally biased region" description="Basic and acidic residues" evidence="2">
    <location>
        <begin position="103"/>
        <end position="124"/>
    </location>
</feature>
<dbReference type="InterPro" id="IPR003750">
    <property type="entry name" value="Put_MeTrfase-C9orf114-like"/>
</dbReference>
<dbReference type="OrthoDB" id="361029at2759"/>
<dbReference type="SUPFAM" id="SSF50249">
    <property type="entry name" value="Nucleic acid-binding proteins"/>
    <property type="match status" value="1"/>
</dbReference>
<name>A0A078KFA2_PLAYE</name>
<dbReference type="SUPFAM" id="SSF75217">
    <property type="entry name" value="alpha/beta knot"/>
    <property type="match status" value="1"/>
</dbReference>
<reference evidence="5 6" key="1">
    <citation type="journal article" date="2014" name="BMC Biol.">
        <title>A comprehensive evaluation of rodent malaria parasite genomes and gene expression.</title>
        <authorList>
            <person name="Otto T.D."/>
            <person name="Bohme U."/>
            <person name="Jackson A.P."/>
            <person name="Hunt M."/>
            <person name="Franke-Fayard B."/>
            <person name="Hoeijmakers W.A."/>
            <person name="Religa A.A."/>
            <person name="Robertson L."/>
            <person name="Sanders M."/>
            <person name="Ogun S.A."/>
            <person name="Cunningham D."/>
            <person name="Erhart A."/>
            <person name="Billker O."/>
            <person name="Khan S.M."/>
            <person name="Stunnenberg H.G."/>
            <person name="Langhorne J."/>
            <person name="Holder A.A."/>
            <person name="Waters A.P."/>
            <person name="Newbold C.I."/>
            <person name="Pain A."/>
            <person name="Berriman M."/>
            <person name="Janse C.J."/>
        </authorList>
    </citation>
    <scope>NUCLEOTIDE SEQUENCE [LARGE SCALE GENOMIC DNA]</scope>
    <source>
        <strain evidence="4 5">17X</strain>
        <strain evidence="3 6">YM</strain>
    </source>
</reference>
<sequence>MSGNKNDVKKLINKEQKKKRKIEKEKVGSERNGQEENNDHVNNICEELPDQSEEKGGNGQEENNDHVNNAWEELPDQSEKKSGNGQEENNDHVNNAWEELPDQSEKKGENGQEKERKIKNENNKNNESNNSSVNEKKIKINEEIKEFIQKRIPNISRDLSVDVSVAIPATIINNKNDVIKSYLSSYLARIFTIFSISKIYIYDDGFEINCNERNEIKNTISQKTNKEHFSCSSRENNEKNENNKNNKNNKKFEYSYLCKYLHFNLQYLETPQYLRKHLFPITNFLKHSGIMSPVDAPHHLRSDEWLPFREGVVIKKNSNSIIVDVGLFSNVLVENIYNINIGTRVTILFDSYAFNNFKNKNTKNLFIGKVIHPSMPKLYNIYWGYTIHILKNLTDVFDIQVDCIIGTSERGDPIQDLKTQIKSAKSILIVFGNRDGVEDLFIREREMKKNKMYTGKKRIKVLNKILKKFDYFINTCPKQTSRTIRTEEAISITLSLFQNILN</sequence>
<dbReference type="Gene3D" id="2.40.50.140">
    <property type="entry name" value="Nucleic acid-binding proteins"/>
    <property type="match status" value="1"/>
</dbReference>
<evidence type="ECO:0000313" key="4">
    <source>
        <dbReference type="EMBL" id="VTZ78873.1"/>
    </source>
</evidence>
<dbReference type="GO" id="GO:0008168">
    <property type="term" value="F:methyltransferase activity"/>
    <property type="evidence" value="ECO:0007669"/>
    <property type="project" value="UniProtKB-KW"/>
</dbReference>
<evidence type="ECO:0000313" key="6">
    <source>
        <dbReference type="Proteomes" id="UP000072904"/>
    </source>
</evidence>
<dbReference type="EMBL" id="LK934638">
    <property type="protein sequence ID" value="CDU84977.1"/>
    <property type="molecule type" value="Genomic_DNA"/>
</dbReference>
<dbReference type="KEGG" id="pyo:PY17X_1013900"/>
<comment type="similarity">
    <text evidence="1">Belongs to the class IV-like SAM-binding methyltransferase superfamily.</text>
</comment>
<dbReference type="EMBL" id="LM993664">
    <property type="protein sequence ID" value="VTZ78873.1"/>
    <property type="molecule type" value="Genomic_DNA"/>
</dbReference>
<feature type="region of interest" description="Disordered" evidence="2">
    <location>
        <begin position="1"/>
        <end position="134"/>
    </location>
</feature>
<dbReference type="PANTHER" id="PTHR12150:SF13">
    <property type="entry name" value="METHYLTRANSFERASE C9ORF114-RELATED"/>
    <property type="match status" value="1"/>
</dbReference>
<dbReference type="VEuPathDB" id="PlasmoDB:PY17X_1013900"/>
<feature type="region of interest" description="Disordered" evidence="2">
    <location>
        <begin position="227"/>
        <end position="247"/>
    </location>
</feature>
<dbReference type="InterPro" id="IPR012340">
    <property type="entry name" value="NA-bd_OB-fold"/>
</dbReference>
<dbReference type="PANTHER" id="PTHR12150">
    <property type="entry name" value="CLASS IV SAM-BINDING METHYLTRANSFERASE-RELATED"/>
    <property type="match status" value="1"/>
</dbReference>
<dbReference type="RefSeq" id="XP_725278.1">
    <property type="nucleotide sequence ID" value="XM_720185.1"/>
</dbReference>
<dbReference type="OMA" id="NNAWEEL"/>
<dbReference type="Proteomes" id="UP000072874">
    <property type="component" value="Chromosome 10"/>
</dbReference>
<dbReference type="GeneID" id="3790617"/>
<reference evidence="3" key="2">
    <citation type="submission" date="2014-05" db="EMBL/GenBank/DDBJ databases">
        <authorList>
            <person name="Aslett A.Martin."/>
            <person name="De Silva Nishadi"/>
        </authorList>
    </citation>
    <scope>NUCLEOTIDE SEQUENCE</scope>
    <source>
        <strain evidence="3">YM</strain>
    </source>
</reference>
<gene>
    <name evidence="4" type="ORF">PY17X_1013900</name>
    <name evidence="3" type="ORF">PYYM_1013900</name>
</gene>
<dbReference type="VEuPathDB" id="PlasmoDB:PYYM_1013900"/>
<dbReference type="CDD" id="cd18086">
    <property type="entry name" value="HsC9orf114-like"/>
    <property type="match status" value="1"/>
</dbReference>
<organism evidence="4 5">
    <name type="scientific">Plasmodium yoelii</name>
    <dbReference type="NCBI Taxonomy" id="5861"/>
    <lineage>
        <taxon>Eukaryota</taxon>
        <taxon>Sar</taxon>
        <taxon>Alveolata</taxon>
        <taxon>Apicomplexa</taxon>
        <taxon>Aconoidasida</taxon>
        <taxon>Haemosporida</taxon>
        <taxon>Plasmodiidae</taxon>
        <taxon>Plasmodium</taxon>
        <taxon>Plasmodium (Vinckeia)</taxon>
    </lineage>
</organism>
<dbReference type="VEuPathDB" id="PlasmoDB:Py17XNL_001002191"/>
<protein>
    <submittedName>
        <fullName evidence="4">RNA methyltransferase, putative</fullName>
    </submittedName>
</protein>
<evidence type="ECO:0000256" key="2">
    <source>
        <dbReference type="SAM" id="MobiDB-lite"/>
    </source>
</evidence>
<dbReference type="AlphaFoldDB" id="A0A078KFA2"/>
<dbReference type="Proteomes" id="UP000072904">
    <property type="component" value="Chromosome 10"/>
</dbReference>
<feature type="compositionally biased region" description="Basic and acidic residues" evidence="2">
    <location>
        <begin position="227"/>
        <end position="244"/>
    </location>
</feature>
<evidence type="ECO:0000256" key="1">
    <source>
        <dbReference type="ARBA" id="ARBA00009841"/>
    </source>
</evidence>
<dbReference type="Gene3D" id="3.40.1280.10">
    <property type="match status" value="1"/>
</dbReference>
<dbReference type="GO" id="GO:0032259">
    <property type="term" value="P:methylation"/>
    <property type="evidence" value="ECO:0007669"/>
    <property type="project" value="UniProtKB-KW"/>
</dbReference>
<keyword evidence="4" id="KW-0808">Transferase</keyword>
<feature type="compositionally biased region" description="Basic and acidic residues" evidence="2">
    <location>
        <begin position="1"/>
        <end position="15"/>
    </location>
</feature>
<evidence type="ECO:0000313" key="3">
    <source>
        <dbReference type="EMBL" id="CDU84977.1"/>
    </source>
</evidence>
<reference evidence="4" key="4">
    <citation type="submission" date="2019-05" db="EMBL/GenBank/DDBJ databases">
        <authorList>
            <consortium name="Pathogen Informatics"/>
        </authorList>
    </citation>
    <scope>NUCLEOTIDE SEQUENCE</scope>
    <source>
        <strain evidence="4">17X</strain>
    </source>
</reference>
<accession>A0A078KFA2</accession>
<reference evidence="4" key="3">
    <citation type="submission" date="2014-05" db="EMBL/GenBank/DDBJ databases">
        <authorList>
            <person name="Aslett M.A."/>
            <person name="De Silva N."/>
        </authorList>
    </citation>
    <scope>NUCLEOTIDE SEQUENCE</scope>
    <source>
        <strain evidence="4">17X</strain>
    </source>
</reference>
<keyword evidence="4" id="KW-0489">Methyltransferase</keyword>